<comment type="caution">
    <text evidence="2">The sequence shown here is derived from an EMBL/GenBank/DDBJ whole genome shotgun (WGS) entry which is preliminary data.</text>
</comment>
<accession>A0A2T5RQN4</accession>
<feature type="domain" description="Glycosyltransferase 2-like" evidence="1">
    <location>
        <begin position="5"/>
        <end position="143"/>
    </location>
</feature>
<dbReference type="PANTHER" id="PTHR43630">
    <property type="entry name" value="POLY-BETA-1,6-N-ACETYL-D-GLUCOSAMINE SYNTHASE"/>
    <property type="match status" value="1"/>
</dbReference>
<dbReference type="InterPro" id="IPR001173">
    <property type="entry name" value="Glyco_trans_2-like"/>
</dbReference>
<organism evidence="2 3">
    <name type="scientific">Halanaerobium saccharolyticum</name>
    <dbReference type="NCBI Taxonomy" id="43595"/>
    <lineage>
        <taxon>Bacteria</taxon>
        <taxon>Bacillati</taxon>
        <taxon>Bacillota</taxon>
        <taxon>Clostridia</taxon>
        <taxon>Halanaerobiales</taxon>
        <taxon>Halanaerobiaceae</taxon>
        <taxon>Halanaerobium</taxon>
    </lineage>
</organism>
<evidence type="ECO:0000259" key="1">
    <source>
        <dbReference type="Pfam" id="PF00535"/>
    </source>
</evidence>
<evidence type="ECO:0000313" key="3">
    <source>
        <dbReference type="Proteomes" id="UP000244089"/>
    </source>
</evidence>
<keyword evidence="2" id="KW-0808">Transferase</keyword>
<name>A0A2T5RQN4_9FIRM</name>
<dbReference type="GO" id="GO:0016740">
    <property type="term" value="F:transferase activity"/>
    <property type="evidence" value="ECO:0007669"/>
    <property type="project" value="UniProtKB-KW"/>
</dbReference>
<evidence type="ECO:0000313" key="2">
    <source>
        <dbReference type="EMBL" id="PTW02248.1"/>
    </source>
</evidence>
<dbReference type="Pfam" id="PF00535">
    <property type="entry name" value="Glycos_transf_2"/>
    <property type="match status" value="1"/>
</dbReference>
<dbReference type="Gene3D" id="3.90.550.10">
    <property type="entry name" value="Spore Coat Polysaccharide Biosynthesis Protein SpsA, Chain A"/>
    <property type="match status" value="1"/>
</dbReference>
<dbReference type="AlphaFoldDB" id="A0A2T5RQN4"/>
<dbReference type="EMBL" id="QAXS01000003">
    <property type="protein sequence ID" value="PTW02248.1"/>
    <property type="molecule type" value="Genomic_DNA"/>
</dbReference>
<dbReference type="PANTHER" id="PTHR43630:SF2">
    <property type="entry name" value="GLYCOSYLTRANSFERASE"/>
    <property type="match status" value="1"/>
</dbReference>
<protein>
    <submittedName>
        <fullName evidence="2">Glycosyltransferase involved in cell wall biosynthesis</fullName>
    </submittedName>
</protein>
<dbReference type="InterPro" id="IPR029044">
    <property type="entry name" value="Nucleotide-diphossugar_trans"/>
</dbReference>
<reference evidence="2 3" key="1">
    <citation type="submission" date="2018-04" db="EMBL/GenBank/DDBJ databases">
        <title>Subsurface microbial communities from deep shales in Ohio and West Virginia, USA.</title>
        <authorList>
            <person name="Wrighton K."/>
        </authorList>
    </citation>
    <scope>NUCLEOTIDE SEQUENCE [LARGE SCALE GENOMIC DNA]</scope>
    <source>
        <strain evidence="2 3">WC1</strain>
    </source>
</reference>
<proteinExistence type="predicted"/>
<gene>
    <name evidence="2" type="ORF">C8C76_103105</name>
</gene>
<dbReference type="RefSeq" id="WP_108138275.1">
    <property type="nucleotide sequence ID" value="NZ_QAXS01000003.1"/>
</dbReference>
<dbReference type="CDD" id="cd02511">
    <property type="entry name" value="Beta4Glucosyltransferase"/>
    <property type="match status" value="1"/>
</dbReference>
<dbReference type="SUPFAM" id="SSF53448">
    <property type="entry name" value="Nucleotide-diphospho-sugar transferases"/>
    <property type="match status" value="1"/>
</dbReference>
<sequence>MKGLSALVLTYNEEDNIADCLDSISWIDKIVVVDSYSDDRTKEICQQYENVNFYENEFKDFASQRNFGLDKIETDWVFVIDADERVTEELKNEIRNLKNDDEVDAFNIIRKNYFLGKWIKYCGWHPDYNLRLFKNKYRYSGIVHEGFSVNGKIERLENGFLHYTYKNLSSYITRMNQYTTLDAEKKYRSGKKIGITYILSRSFLEFIKMYIIKRGFFDGFHGIVLSLLSSYYQFIKNIKLWELNNLRSDLDE</sequence>
<dbReference type="Proteomes" id="UP000244089">
    <property type="component" value="Unassembled WGS sequence"/>
</dbReference>
<dbReference type="OrthoDB" id="9815923at2"/>